<evidence type="ECO:0000313" key="9">
    <source>
        <dbReference type="EMBL" id="RQG99920.1"/>
    </source>
</evidence>
<comment type="similarity">
    <text evidence="7">Belongs to the binding-protein-dependent transport system permease family.</text>
</comment>
<feature type="transmembrane region" description="Helical" evidence="7">
    <location>
        <begin position="12"/>
        <end position="32"/>
    </location>
</feature>
<dbReference type="InterPro" id="IPR035906">
    <property type="entry name" value="MetI-like_sf"/>
</dbReference>
<sequence>MSLAKYALRRALVSVPVLLGATAITFSFVYLAPGDPIDTLVGFDAVDPAVEEALRAEHNLDRPLWEQYLLWLRDVLVLEFGTSPITGRDVAATIAGRLPATIALGVAAWALSLLIGVPAGIVAAVNYGELEDELSRVAALAGIATPNFWLGLVLLFVFGVHLGWVRVTPPDAPLASLEMLWFLVLPTITLGTASAALVMRLMRSSMRRELNEPYVRTARAKGLSERTVIYKHVLRNSLIAVVTVAGLQVAFLVDGAVVVEQVFSWPGMGRLLVEAVGRRDVPVVQGVVLLIAVSVVLANLLVDLAYAVLDPRIRYDR</sequence>
<dbReference type="PROSITE" id="PS50928">
    <property type="entry name" value="ABC_TM1"/>
    <property type="match status" value="1"/>
</dbReference>
<dbReference type="PANTHER" id="PTHR43163">
    <property type="entry name" value="DIPEPTIDE TRANSPORT SYSTEM PERMEASE PROTEIN DPPB-RELATED"/>
    <property type="match status" value="1"/>
</dbReference>
<dbReference type="InterPro" id="IPR045621">
    <property type="entry name" value="BPD_transp_1_N"/>
</dbReference>
<keyword evidence="2 7" id="KW-0813">Transport</keyword>
<keyword evidence="3" id="KW-1003">Cell membrane</keyword>
<dbReference type="SUPFAM" id="SSF161098">
    <property type="entry name" value="MetI-like"/>
    <property type="match status" value="1"/>
</dbReference>
<evidence type="ECO:0000256" key="3">
    <source>
        <dbReference type="ARBA" id="ARBA00022475"/>
    </source>
</evidence>
<feature type="transmembrane region" description="Helical" evidence="7">
    <location>
        <begin position="179"/>
        <end position="199"/>
    </location>
</feature>
<feature type="domain" description="ABC transmembrane type-1" evidence="8">
    <location>
        <begin position="98"/>
        <end position="306"/>
    </location>
</feature>
<dbReference type="OrthoDB" id="44105at2157"/>
<evidence type="ECO:0000256" key="7">
    <source>
        <dbReference type="RuleBase" id="RU363032"/>
    </source>
</evidence>
<evidence type="ECO:0000313" key="10">
    <source>
        <dbReference type="Proteomes" id="UP000281431"/>
    </source>
</evidence>
<feature type="transmembrane region" description="Helical" evidence="7">
    <location>
        <begin position="283"/>
        <end position="309"/>
    </location>
</feature>
<dbReference type="Proteomes" id="UP000281431">
    <property type="component" value="Unassembled WGS sequence"/>
</dbReference>
<evidence type="ECO:0000256" key="6">
    <source>
        <dbReference type="ARBA" id="ARBA00023136"/>
    </source>
</evidence>
<evidence type="ECO:0000256" key="2">
    <source>
        <dbReference type="ARBA" id="ARBA00022448"/>
    </source>
</evidence>
<gene>
    <name evidence="9" type="ORF">EA472_11875</name>
</gene>
<keyword evidence="10" id="KW-1185">Reference proteome</keyword>
<accession>A0A3N6MQH5</accession>
<dbReference type="AlphaFoldDB" id="A0A3N6MQH5"/>
<feature type="transmembrane region" description="Helical" evidence="7">
    <location>
        <begin position="137"/>
        <end position="159"/>
    </location>
</feature>
<keyword evidence="4 7" id="KW-0812">Transmembrane</keyword>
<comment type="subcellular location">
    <subcellularLocation>
        <location evidence="1 7">Cell membrane</location>
        <topology evidence="1 7">Multi-pass membrane protein</topology>
    </subcellularLocation>
</comment>
<proteinExistence type="inferred from homology"/>
<dbReference type="Pfam" id="PF00528">
    <property type="entry name" value="BPD_transp_1"/>
    <property type="match status" value="1"/>
</dbReference>
<dbReference type="Gene3D" id="1.10.3720.10">
    <property type="entry name" value="MetI-like"/>
    <property type="match status" value="1"/>
</dbReference>
<organism evidence="9 10">
    <name type="scientific">Natrarchaeobius chitinivorans</name>
    <dbReference type="NCBI Taxonomy" id="1679083"/>
    <lineage>
        <taxon>Archaea</taxon>
        <taxon>Methanobacteriati</taxon>
        <taxon>Methanobacteriota</taxon>
        <taxon>Stenosarchaea group</taxon>
        <taxon>Halobacteria</taxon>
        <taxon>Halobacteriales</taxon>
        <taxon>Natrialbaceae</taxon>
        <taxon>Natrarchaeobius</taxon>
    </lineage>
</organism>
<dbReference type="InterPro" id="IPR000515">
    <property type="entry name" value="MetI-like"/>
</dbReference>
<dbReference type="GO" id="GO:0055085">
    <property type="term" value="P:transmembrane transport"/>
    <property type="evidence" value="ECO:0007669"/>
    <property type="project" value="InterPro"/>
</dbReference>
<keyword evidence="6 7" id="KW-0472">Membrane</keyword>
<evidence type="ECO:0000259" key="8">
    <source>
        <dbReference type="PROSITE" id="PS50928"/>
    </source>
</evidence>
<dbReference type="EMBL" id="REFZ01000007">
    <property type="protein sequence ID" value="RQG99920.1"/>
    <property type="molecule type" value="Genomic_DNA"/>
</dbReference>
<comment type="caution">
    <text evidence="9">The sequence shown here is derived from an EMBL/GenBank/DDBJ whole genome shotgun (WGS) entry which is preliminary data.</text>
</comment>
<evidence type="ECO:0000256" key="5">
    <source>
        <dbReference type="ARBA" id="ARBA00022989"/>
    </source>
</evidence>
<dbReference type="PANTHER" id="PTHR43163:SF6">
    <property type="entry name" value="DIPEPTIDE TRANSPORT SYSTEM PERMEASE PROTEIN DPPB-RELATED"/>
    <property type="match status" value="1"/>
</dbReference>
<keyword evidence="5 7" id="KW-1133">Transmembrane helix</keyword>
<evidence type="ECO:0000256" key="1">
    <source>
        <dbReference type="ARBA" id="ARBA00004651"/>
    </source>
</evidence>
<feature type="transmembrane region" description="Helical" evidence="7">
    <location>
        <begin position="238"/>
        <end position="263"/>
    </location>
</feature>
<feature type="transmembrane region" description="Helical" evidence="7">
    <location>
        <begin position="102"/>
        <end position="125"/>
    </location>
</feature>
<dbReference type="Pfam" id="PF19300">
    <property type="entry name" value="BPD_transp_1_N"/>
    <property type="match status" value="1"/>
</dbReference>
<protein>
    <submittedName>
        <fullName evidence="9">ABC transporter permease</fullName>
    </submittedName>
</protein>
<reference evidence="9 10" key="1">
    <citation type="submission" date="2018-10" db="EMBL/GenBank/DDBJ databases">
        <title>Natrarchaeobius chitinivorans gen. nov., sp. nov., and Natrarchaeobius haloalkaliphilus sp. nov., alkaliphilic, chitin-utilizing haloarchaea from hypersaline alkaline lakes.</title>
        <authorList>
            <person name="Sorokin D.Y."/>
            <person name="Elcheninov A.G."/>
            <person name="Kostrikina N.A."/>
            <person name="Bale N.J."/>
            <person name="Sinninghe Damste J.S."/>
            <person name="Khijniak T.V."/>
            <person name="Kublanov I.V."/>
            <person name="Toshchakov S.V."/>
        </authorList>
    </citation>
    <scope>NUCLEOTIDE SEQUENCE [LARGE SCALE GENOMIC DNA]</scope>
    <source>
        <strain evidence="9 10">AArcht7</strain>
    </source>
</reference>
<name>A0A3N6MQH5_NATCH</name>
<dbReference type="GO" id="GO:0005886">
    <property type="term" value="C:plasma membrane"/>
    <property type="evidence" value="ECO:0007669"/>
    <property type="project" value="UniProtKB-SubCell"/>
</dbReference>
<evidence type="ECO:0000256" key="4">
    <source>
        <dbReference type="ARBA" id="ARBA00022692"/>
    </source>
</evidence>
<dbReference type="CDD" id="cd06261">
    <property type="entry name" value="TM_PBP2"/>
    <property type="match status" value="1"/>
</dbReference>